<accession>A0AAP9HBG4</accession>
<evidence type="ECO:0000313" key="1">
    <source>
        <dbReference type="EMBL" id="QGS08625.1"/>
    </source>
</evidence>
<proteinExistence type="predicted"/>
<organism evidence="1 2">
    <name type="scientific">Gemella morbillorum</name>
    <dbReference type="NCBI Taxonomy" id="29391"/>
    <lineage>
        <taxon>Bacteria</taxon>
        <taxon>Bacillati</taxon>
        <taxon>Bacillota</taxon>
        <taxon>Bacilli</taxon>
        <taxon>Bacillales</taxon>
        <taxon>Gemellaceae</taxon>
        <taxon>Gemella</taxon>
    </lineage>
</organism>
<evidence type="ECO:0000313" key="2">
    <source>
        <dbReference type="Proteomes" id="UP000425411"/>
    </source>
</evidence>
<dbReference type="RefSeq" id="WP_004633780.1">
    <property type="nucleotide sequence ID" value="NZ_CAJPMP010000043.1"/>
</dbReference>
<sequence length="70" mass="8012">MEKTLNIFFTTTNKKTYHISLAHPKDGLTKEVIQGVAQKIIDAQCFNSDKHTLVAFKKATYVTREENEIL</sequence>
<protein>
    <submittedName>
        <fullName evidence="1">DUF2922 family protein</fullName>
    </submittedName>
</protein>
<keyword evidence="2" id="KW-1185">Reference proteome</keyword>
<dbReference type="Pfam" id="PF11148">
    <property type="entry name" value="DUF2922"/>
    <property type="match status" value="1"/>
</dbReference>
<dbReference type="InterPro" id="IPR021321">
    <property type="entry name" value="DUF2922"/>
</dbReference>
<name>A0AAP9HBG4_9BACL</name>
<dbReference type="EMBL" id="CP046314">
    <property type="protein sequence ID" value="QGS08625.1"/>
    <property type="molecule type" value="Genomic_DNA"/>
</dbReference>
<dbReference type="AlphaFoldDB" id="A0AAP9HBG4"/>
<gene>
    <name evidence="1" type="ORF">FOC49_01380</name>
</gene>
<reference evidence="1 2" key="1">
    <citation type="submission" date="2019-11" db="EMBL/GenBank/DDBJ databases">
        <title>FDA dAtabase for Regulatory Grade micrObial Sequences (FDA-ARGOS): Supporting development and validation of Infectious Disease Dx tests.</title>
        <authorList>
            <person name="Turner S."/>
            <person name="Byrd R."/>
            <person name="Tallon L."/>
            <person name="Sadzewicz L."/>
            <person name="Vavikolanu K."/>
            <person name="Mehta A."/>
            <person name="Aluvathingal J."/>
            <person name="Nadendla S."/>
            <person name="Myers T."/>
            <person name="Yan Y."/>
            <person name="Sichtig H."/>
        </authorList>
    </citation>
    <scope>NUCLEOTIDE SEQUENCE [LARGE SCALE GENOMIC DNA]</scope>
    <source>
        <strain evidence="1 2">FDAARGOS_741</strain>
    </source>
</reference>
<dbReference type="Proteomes" id="UP000425411">
    <property type="component" value="Chromosome"/>
</dbReference>